<dbReference type="Proteomes" id="UP001060215">
    <property type="component" value="Chromosome 13"/>
</dbReference>
<gene>
    <name evidence="1" type="ORF">LOK49_LG12G02703</name>
</gene>
<dbReference type="EMBL" id="CM045770">
    <property type="protein sequence ID" value="KAI7992947.1"/>
    <property type="molecule type" value="Genomic_DNA"/>
</dbReference>
<protein>
    <submittedName>
        <fullName evidence="1">Uncharacterized protein</fullName>
    </submittedName>
</protein>
<evidence type="ECO:0000313" key="2">
    <source>
        <dbReference type="Proteomes" id="UP001060215"/>
    </source>
</evidence>
<keyword evidence="2" id="KW-1185">Reference proteome</keyword>
<accession>A0ACC0FXZ7</accession>
<evidence type="ECO:0000313" key="1">
    <source>
        <dbReference type="EMBL" id="KAI7992947.1"/>
    </source>
</evidence>
<name>A0ACC0FXZ7_9ERIC</name>
<proteinExistence type="predicted"/>
<reference evidence="1 2" key="1">
    <citation type="journal article" date="2022" name="Plant J.">
        <title>Chromosome-level genome of Camellia lanceoleosa provides a valuable resource for understanding genome evolution and self-incompatibility.</title>
        <authorList>
            <person name="Gong W."/>
            <person name="Xiao S."/>
            <person name="Wang L."/>
            <person name="Liao Z."/>
            <person name="Chang Y."/>
            <person name="Mo W."/>
            <person name="Hu G."/>
            <person name="Li W."/>
            <person name="Zhao G."/>
            <person name="Zhu H."/>
            <person name="Hu X."/>
            <person name="Ji K."/>
            <person name="Xiang X."/>
            <person name="Song Q."/>
            <person name="Yuan D."/>
            <person name="Jin S."/>
            <person name="Zhang L."/>
        </authorList>
    </citation>
    <scope>NUCLEOTIDE SEQUENCE [LARGE SCALE GENOMIC DNA]</scope>
    <source>
        <strain evidence="1">SQ_2022a</strain>
    </source>
</reference>
<sequence length="100" mass="10761">MSMYSSGLAPFTIKGSSNTVGGLFVVSDGDGGGVDFNGLFERSDLGYISYYYSNVNINPILPSLLLSKYDLRFIERLQGASGSSRLEGIADKRKSGYMGL</sequence>
<organism evidence="1 2">
    <name type="scientific">Camellia lanceoleosa</name>
    <dbReference type="NCBI Taxonomy" id="1840588"/>
    <lineage>
        <taxon>Eukaryota</taxon>
        <taxon>Viridiplantae</taxon>
        <taxon>Streptophyta</taxon>
        <taxon>Embryophyta</taxon>
        <taxon>Tracheophyta</taxon>
        <taxon>Spermatophyta</taxon>
        <taxon>Magnoliopsida</taxon>
        <taxon>eudicotyledons</taxon>
        <taxon>Gunneridae</taxon>
        <taxon>Pentapetalae</taxon>
        <taxon>asterids</taxon>
        <taxon>Ericales</taxon>
        <taxon>Theaceae</taxon>
        <taxon>Camellia</taxon>
    </lineage>
</organism>
<comment type="caution">
    <text evidence="1">The sequence shown here is derived from an EMBL/GenBank/DDBJ whole genome shotgun (WGS) entry which is preliminary data.</text>
</comment>